<keyword evidence="8" id="KW-1185">Reference proteome</keyword>
<evidence type="ECO:0000256" key="4">
    <source>
        <dbReference type="ARBA" id="ARBA00023203"/>
    </source>
</evidence>
<dbReference type="InterPro" id="IPR055108">
    <property type="entry name" value="Syntrophin_4th"/>
</dbReference>
<dbReference type="GeneTree" id="ENSGT00950000182863"/>
<evidence type="ECO:0000313" key="8">
    <source>
        <dbReference type="Proteomes" id="UP000694387"/>
    </source>
</evidence>
<dbReference type="SMART" id="SM00228">
    <property type="entry name" value="PDZ"/>
    <property type="match status" value="1"/>
</dbReference>
<dbReference type="InterPro" id="IPR015482">
    <property type="entry name" value="Syntrophin"/>
</dbReference>
<comment type="subcellular location">
    <subcellularLocation>
        <location evidence="1">Cytoplasm</location>
        <location evidence="1">Cytoskeleton</location>
    </subcellularLocation>
</comment>
<keyword evidence="5" id="KW-0206">Cytoskeleton</keyword>
<dbReference type="PANTHER" id="PTHR10554:SF2">
    <property type="entry name" value="GAMMA-1-SYNTROPHIN"/>
    <property type="match status" value="1"/>
</dbReference>
<comment type="similarity">
    <text evidence="2">Belongs to the syntrophin family.</text>
</comment>
<dbReference type="Ensembl" id="ENSEAST00005063436.1">
    <property type="protein sequence ID" value="ENSEASP00005059200.1"/>
    <property type="gene ID" value="ENSEASG00005020185.2"/>
</dbReference>
<proteinExistence type="inferred from homology"/>
<feature type="domain" description="PDZ" evidence="6">
    <location>
        <begin position="57"/>
        <end position="140"/>
    </location>
</feature>
<name>A0A9L0KD64_EQUAS</name>
<reference evidence="7 8" key="1">
    <citation type="journal article" date="2020" name="Nat. Commun.">
        <title>Donkey genomes provide new insights into domestication and selection for coat color.</title>
        <authorList>
            <person name="Wang"/>
            <person name="C."/>
            <person name="Li"/>
            <person name="H."/>
            <person name="Guo"/>
            <person name="Y."/>
            <person name="Huang"/>
            <person name="J."/>
            <person name="Sun"/>
            <person name="Y."/>
            <person name="Min"/>
            <person name="J."/>
            <person name="Wang"/>
            <person name="J."/>
            <person name="Fang"/>
            <person name="X."/>
            <person name="Zhao"/>
            <person name="Z."/>
            <person name="Wang"/>
            <person name="S."/>
            <person name="Zhang"/>
            <person name="Y."/>
            <person name="Liu"/>
            <person name="Q."/>
            <person name="Jiang"/>
            <person name="Q."/>
            <person name="Wang"/>
            <person name="X."/>
            <person name="Guo"/>
            <person name="Y."/>
            <person name="Yang"/>
            <person name="C."/>
            <person name="Wang"/>
            <person name="Y."/>
            <person name="Tian"/>
            <person name="F."/>
            <person name="Zhuang"/>
            <person name="G."/>
            <person name="Fan"/>
            <person name="Y."/>
            <person name="Gao"/>
            <person name="Q."/>
            <person name="Li"/>
            <person name="Y."/>
            <person name="Ju"/>
            <person name="Z."/>
            <person name="Li"/>
            <person name="J."/>
            <person name="Li"/>
            <person name="R."/>
            <person name="Hou"/>
            <person name="M."/>
            <person name="Yang"/>
            <person name="G."/>
            <person name="Liu"/>
            <person name="G."/>
            <person name="Liu"/>
            <person name="W."/>
            <person name="Guo"/>
            <person name="J."/>
            <person name="Pan"/>
            <person name="S."/>
            <person name="Fan"/>
            <person name="G."/>
            <person name="Zhang"/>
            <person name="W."/>
            <person name="Zhang"/>
            <person name="R."/>
            <person name="Yu"/>
            <person name="J."/>
            <person name="Zhang"/>
            <person name="X."/>
            <person name="Yin"/>
            <person name="Q."/>
            <person name="Ji"/>
            <person name="C."/>
            <person name="Jin"/>
            <person name="Y."/>
            <person name="Yue"/>
            <person name="G."/>
            <person name="Liu"/>
            <person name="M."/>
            <person name="Xu"/>
            <person name="J."/>
            <person name="Liu"/>
            <person name="S."/>
            <person name="Jordana"/>
            <person name="J."/>
            <person name="Noce"/>
            <person name="A."/>
            <person name="Amills"/>
            <person name="M."/>
            <person name="Wu"/>
            <person name="D.D."/>
            <person name="Li"/>
            <person name="S."/>
            <person name="Zhou"/>
            <person name="X. and Zhong"/>
            <person name="J."/>
        </authorList>
    </citation>
    <scope>NUCLEOTIDE SEQUENCE [LARGE SCALE GENOMIC DNA]</scope>
</reference>
<evidence type="ECO:0000256" key="1">
    <source>
        <dbReference type="ARBA" id="ARBA00004245"/>
    </source>
</evidence>
<dbReference type="GO" id="GO:0003779">
    <property type="term" value="F:actin binding"/>
    <property type="evidence" value="ECO:0007669"/>
    <property type="project" value="UniProtKB-KW"/>
</dbReference>
<sequence>MDFRTACEETKTGICLLQDGNQEPFKVRLHLARDILMIQEQDVICVSGEPFYSGERTVTIRRQTVGGFGLSIKGGAEHNIPVVISKISKEQRAELSGLLFIGDAILQINGINVRKCRHEEVVQVLRNAGEEVTLTVSFLKRAPAFLKLPLNEDCACAPSDQSSGTSSPLCDSGLHLNYHPNNTDTLSCSSWPTSPGLRWEKRWCDLRLIPLLHSRFSQYVPGTDLSRQNAFQVIAVDGVCSGIIQCLSAEDCIDWLQAIATNISNLTKHNDSDLLDRRKHCFIVQSESGEDLYFSVELDCDLVQWERAFQTATFLEVERIQCKTYACVLESHLMGLTIDFSTGFICFDAATKAVLWRYKFSQLKGSSDDGKSKIKFLFQNPDTKQIEAKELEFSNLFAVLHCIHSFFAAKVACLDPLFLGSQATASATASSSTTSKAKYMT</sequence>
<dbReference type="InterPro" id="IPR001478">
    <property type="entry name" value="PDZ"/>
</dbReference>
<evidence type="ECO:0000313" key="7">
    <source>
        <dbReference type="Ensembl" id="ENSEASP00005059200.1"/>
    </source>
</evidence>
<dbReference type="SUPFAM" id="SSF50729">
    <property type="entry name" value="PH domain-like"/>
    <property type="match status" value="1"/>
</dbReference>
<dbReference type="CDD" id="cd00821">
    <property type="entry name" value="PH"/>
    <property type="match status" value="1"/>
</dbReference>
<dbReference type="PANTHER" id="PTHR10554">
    <property type="entry name" value="SYNTROPHIN"/>
    <property type="match status" value="1"/>
</dbReference>
<organism evidence="7 8">
    <name type="scientific">Equus asinus</name>
    <name type="common">Donkey</name>
    <name type="synonym">Equus africanus asinus</name>
    <dbReference type="NCBI Taxonomy" id="9793"/>
    <lineage>
        <taxon>Eukaryota</taxon>
        <taxon>Metazoa</taxon>
        <taxon>Chordata</taxon>
        <taxon>Craniata</taxon>
        <taxon>Vertebrata</taxon>
        <taxon>Euteleostomi</taxon>
        <taxon>Mammalia</taxon>
        <taxon>Eutheria</taxon>
        <taxon>Laurasiatheria</taxon>
        <taxon>Perissodactyla</taxon>
        <taxon>Equidae</taxon>
        <taxon>Equus</taxon>
    </lineage>
</organism>
<dbReference type="Proteomes" id="UP000694387">
    <property type="component" value="Chromosome 12"/>
</dbReference>
<reference evidence="7" key="3">
    <citation type="submission" date="2025-09" db="UniProtKB">
        <authorList>
            <consortium name="Ensembl"/>
        </authorList>
    </citation>
    <scope>IDENTIFICATION</scope>
</reference>
<dbReference type="PROSITE" id="PS50106">
    <property type="entry name" value="PDZ"/>
    <property type="match status" value="1"/>
</dbReference>
<dbReference type="Gene3D" id="2.30.42.10">
    <property type="match status" value="1"/>
</dbReference>
<keyword evidence="4" id="KW-0009">Actin-binding</keyword>
<dbReference type="GO" id="GO:0005856">
    <property type="term" value="C:cytoskeleton"/>
    <property type="evidence" value="ECO:0007669"/>
    <property type="project" value="UniProtKB-SubCell"/>
</dbReference>
<dbReference type="CDD" id="cd06801">
    <property type="entry name" value="PDZ_syntrophin-like"/>
    <property type="match status" value="1"/>
</dbReference>
<accession>A0A9L0KD64</accession>
<dbReference type="GO" id="GO:0016013">
    <property type="term" value="C:syntrophin complex"/>
    <property type="evidence" value="ECO:0007669"/>
    <property type="project" value="UniProtKB-ARBA"/>
</dbReference>
<evidence type="ECO:0000256" key="5">
    <source>
        <dbReference type="ARBA" id="ARBA00023212"/>
    </source>
</evidence>
<evidence type="ECO:0000256" key="3">
    <source>
        <dbReference type="ARBA" id="ARBA00022490"/>
    </source>
</evidence>
<evidence type="ECO:0000259" key="6">
    <source>
        <dbReference type="PROSITE" id="PS50106"/>
    </source>
</evidence>
<keyword evidence="3" id="KW-0963">Cytoplasm</keyword>
<reference evidence="7" key="2">
    <citation type="submission" date="2025-08" db="UniProtKB">
        <authorList>
            <consortium name="Ensembl"/>
        </authorList>
    </citation>
    <scope>IDENTIFICATION</scope>
</reference>
<dbReference type="Pfam" id="PF00595">
    <property type="entry name" value="PDZ"/>
    <property type="match status" value="1"/>
</dbReference>
<dbReference type="SUPFAM" id="SSF50156">
    <property type="entry name" value="PDZ domain-like"/>
    <property type="match status" value="1"/>
</dbReference>
<evidence type="ECO:0000256" key="2">
    <source>
        <dbReference type="ARBA" id="ARBA00010798"/>
    </source>
</evidence>
<gene>
    <name evidence="7" type="primary">SNTG1</name>
</gene>
<dbReference type="AlphaFoldDB" id="A0A9L0KD64"/>
<dbReference type="FunFam" id="2.30.42.10:FF:000080">
    <property type="entry name" value="Syntrophin gamma 1"/>
    <property type="match status" value="1"/>
</dbReference>
<protein>
    <submittedName>
        <fullName evidence="7">Syntrophin gamma 1</fullName>
    </submittedName>
</protein>
<dbReference type="InterPro" id="IPR036034">
    <property type="entry name" value="PDZ_sf"/>
</dbReference>
<dbReference type="Pfam" id="PF23012">
    <property type="entry name" value="Syntrophin_4th"/>
    <property type="match status" value="1"/>
</dbReference>
<dbReference type="GO" id="GO:0005198">
    <property type="term" value="F:structural molecule activity"/>
    <property type="evidence" value="ECO:0007669"/>
    <property type="project" value="InterPro"/>
</dbReference>